<dbReference type="Proteomes" id="UP001500936">
    <property type="component" value="Unassembled WGS sequence"/>
</dbReference>
<dbReference type="InterPro" id="IPR011013">
    <property type="entry name" value="Gal_mutarotase_sf_dom"/>
</dbReference>
<evidence type="ECO:0000256" key="3">
    <source>
        <dbReference type="ARBA" id="ARBA00022837"/>
    </source>
</evidence>
<feature type="signal peptide" evidence="4">
    <location>
        <begin position="1"/>
        <end position="20"/>
    </location>
</feature>
<evidence type="ECO:0000313" key="6">
    <source>
        <dbReference type="Proteomes" id="UP001500936"/>
    </source>
</evidence>
<proteinExistence type="predicted"/>
<dbReference type="RefSeq" id="WP_345267177.1">
    <property type="nucleotide sequence ID" value="NZ_BAABHB010000003.1"/>
</dbReference>
<gene>
    <name evidence="5" type="ORF">GCM10023187_23200</name>
</gene>
<protein>
    <recommendedName>
        <fullName evidence="7">Galactose mutarotase</fullName>
    </recommendedName>
</protein>
<sequence length="337" mass="37955">MTKLLLPLCLLLGLIGRVDAQPDVARPDVAQPDVARPDAVPQAEIASDLIKAKLYLPDEQQGYYRGTRFDWSGLIASLEHKGHSYFGKWFGPYDPKIHDAVSGPVEEFGAIGYESAKPGETFLKIGVGVLRRIDEKAYHFASPYELVNPGKWTVNPAADRVEFAHYLTDQDGHSYIYRKTVRLVKGKPELLLEHSLENTGSRVLETNVYDHNFFMLDNQPTGPDFVVKFPFTLRATTPKEGLLETRDKQLVYLRPQQKGDAVYTLLEGFGSTAKDYDIRVENTRTKAGVRVTGDRPLSKLAFWSNPANLSPEPYIGVRVEPGKTFTWTLTYQFYTLP</sequence>
<dbReference type="Gene3D" id="2.70.98.10">
    <property type="match status" value="1"/>
</dbReference>
<evidence type="ECO:0008006" key="7">
    <source>
        <dbReference type="Google" id="ProtNLM"/>
    </source>
</evidence>
<dbReference type="InterPro" id="IPR014718">
    <property type="entry name" value="GH-type_carb-bd"/>
</dbReference>
<name>A0ABP8KEP2_9BACT</name>
<organism evidence="5 6">
    <name type="scientific">Nibrella viscosa</name>
    <dbReference type="NCBI Taxonomy" id="1084524"/>
    <lineage>
        <taxon>Bacteria</taxon>
        <taxon>Pseudomonadati</taxon>
        <taxon>Bacteroidota</taxon>
        <taxon>Cytophagia</taxon>
        <taxon>Cytophagales</taxon>
        <taxon>Spirosomataceae</taxon>
        <taxon>Nibrella</taxon>
    </lineage>
</organism>
<evidence type="ECO:0000256" key="2">
    <source>
        <dbReference type="ARBA" id="ARBA00011245"/>
    </source>
</evidence>
<comment type="subunit">
    <text evidence="2">Monomer.</text>
</comment>
<dbReference type="EMBL" id="BAABHB010000003">
    <property type="protein sequence ID" value="GAA4405106.1"/>
    <property type="molecule type" value="Genomic_DNA"/>
</dbReference>
<reference evidence="6" key="1">
    <citation type="journal article" date="2019" name="Int. J. Syst. Evol. Microbiol.">
        <title>The Global Catalogue of Microorganisms (GCM) 10K type strain sequencing project: providing services to taxonomists for standard genome sequencing and annotation.</title>
        <authorList>
            <consortium name="The Broad Institute Genomics Platform"/>
            <consortium name="The Broad Institute Genome Sequencing Center for Infectious Disease"/>
            <person name="Wu L."/>
            <person name="Ma J."/>
        </authorList>
    </citation>
    <scope>NUCLEOTIDE SEQUENCE [LARGE SCALE GENOMIC DNA]</scope>
    <source>
        <strain evidence="6">JCM 17925</strain>
    </source>
</reference>
<feature type="chain" id="PRO_5046060974" description="Galactose mutarotase" evidence="4">
    <location>
        <begin position="21"/>
        <end position="337"/>
    </location>
</feature>
<comment type="cofactor">
    <cofactor evidence="1">
        <name>Ca(2+)</name>
        <dbReference type="ChEBI" id="CHEBI:29108"/>
    </cofactor>
</comment>
<comment type="caution">
    <text evidence="5">The sequence shown here is derived from an EMBL/GenBank/DDBJ whole genome shotgun (WGS) entry which is preliminary data.</text>
</comment>
<keyword evidence="4" id="KW-0732">Signal</keyword>
<evidence type="ECO:0000313" key="5">
    <source>
        <dbReference type="EMBL" id="GAA4405106.1"/>
    </source>
</evidence>
<evidence type="ECO:0000256" key="1">
    <source>
        <dbReference type="ARBA" id="ARBA00001913"/>
    </source>
</evidence>
<accession>A0ABP8KEP2</accession>
<keyword evidence="6" id="KW-1185">Reference proteome</keyword>
<dbReference type="SUPFAM" id="SSF74650">
    <property type="entry name" value="Galactose mutarotase-like"/>
    <property type="match status" value="1"/>
</dbReference>
<keyword evidence="3" id="KW-0106">Calcium</keyword>
<evidence type="ECO:0000256" key="4">
    <source>
        <dbReference type="SAM" id="SignalP"/>
    </source>
</evidence>